<evidence type="ECO:0000313" key="5">
    <source>
        <dbReference type="Proteomes" id="UP000184287"/>
    </source>
</evidence>
<dbReference type="InterPro" id="IPR001466">
    <property type="entry name" value="Beta-lactam-related"/>
</dbReference>
<accession>A0A1M4ZVR8</accession>
<dbReference type="STRING" id="288992.SAMN04488522_102478"/>
<gene>
    <name evidence="4" type="ORF">SAMN04488522_102478</name>
</gene>
<dbReference type="EMBL" id="FQUQ01000002">
    <property type="protein sequence ID" value="SHF21907.1"/>
    <property type="molecule type" value="Genomic_DNA"/>
</dbReference>
<dbReference type="GO" id="GO:0016020">
    <property type="term" value="C:membrane"/>
    <property type="evidence" value="ECO:0007669"/>
    <property type="project" value="UniProtKB-SubCell"/>
</dbReference>
<dbReference type="Gene3D" id="3.40.710.10">
    <property type="entry name" value="DD-peptidase/beta-lactamase superfamily"/>
    <property type="match status" value="1"/>
</dbReference>
<dbReference type="InterPro" id="IPR050491">
    <property type="entry name" value="AmpC-like"/>
</dbReference>
<evidence type="ECO:0000313" key="4">
    <source>
        <dbReference type="EMBL" id="SHF21907.1"/>
    </source>
</evidence>
<dbReference type="InterPro" id="IPR012338">
    <property type="entry name" value="Beta-lactam/transpept-like"/>
</dbReference>
<keyword evidence="5" id="KW-1185">Reference proteome</keyword>
<keyword evidence="2" id="KW-0472">Membrane</keyword>
<evidence type="ECO:0000256" key="1">
    <source>
        <dbReference type="ARBA" id="ARBA00004370"/>
    </source>
</evidence>
<reference evidence="5" key="1">
    <citation type="submission" date="2016-11" db="EMBL/GenBank/DDBJ databases">
        <authorList>
            <person name="Varghese N."/>
            <person name="Submissions S."/>
        </authorList>
    </citation>
    <scope>NUCLEOTIDE SEQUENCE [LARGE SCALE GENOMIC DNA]</scope>
    <source>
        <strain evidence="5">DSM 16990</strain>
    </source>
</reference>
<sequence length="506" mass="56771">MINVGFVGINADISEAIYIHTISHYMKMKFLPIAIFAGLLFLKCPAYAQDKSAKLKALFDTLYLDQNFNGCVLVAEEGKPVFMKAYGYADQEKKRLLDTKSVFELASISKQFTAMAIMQLKEKGLLSYEDALQKFFPGLPYKGVTIRNLLTHTSGIPEFLGFGSKDIDVNKNNFNQDIIDRFQSKIAPAQFAPGTSTAYSNTNYLLLASIVEKVSGMTFSNYMKKNVFLPAGMDHTKVYSRLSTAEKISNYASDYVWDASENSYVKTDDQPAHMTNILDGVNGPYGISSNVEDLFKWDQALYTTKLVSAVTLKDAFLPTKLIGSKGVASLSPEMPLGFGWVIRTDSLESKDMFHTGGFGGYTSLIVRYTLEKRTIILLCNYSNMTGVYELMTAVTAVLDGEQPSIPKKTVRMKSIRVAAAELKGFEGTYFFENYPDYNMQVRAEGNHLFARLTNQGEFAIYPESNDTFFYTVVEAKIKFSEDKISKQKRLTLFQNGKEIQMSQKKK</sequence>
<dbReference type="PANTHER" id="PTHR46825:SF11">
    <property type="entry name" value="PENICILLIN-BINDING PROTEIN 4"/>
    <property type="match status" value="1"/>
</dbReference>
<dbReference type="AlphaFoldDB" id="A0A1M4ZVR8"/>
<comment type="subcellular location">
    <subcellularLocation>
        <location evidence="1">Membrane</location>
    </subcellularLocation>
</comment>
<evidence type="ECO:0000259" key="3">
    <source>
        <dbReference type="Pfam" id="PF00144"/>
    </source>
</evidence>
<protein>
    <submittedName>
        <fullName evidence="4">CubicO group peptidase, beta-lactamase class C family</fullName>
    </submittedName>
</protein>
<dbReference type="Pfam" id="PF00144">
    <property type="entry name" value="Beta-lactamase"/>
    <property type="match status" value="1"/>
</dbReference>
<dbReference type="PANTHER" id="PTHR46825">
    <property type="entry name" value="D-ALANYL-D-ALANINE-CARBOXYPEPTIDASE/ENDOPEPTIDASE AMPH"/>
    <property type="match status" value="1"/>
</dbReference>
<dbReference type="Proteomes" id="UP000184287">
    <property type="component" value="Unassembled WGS sequence"/>
</dbReference>
<evidence type="ECO:0000256" key="2">
    <source>
        <dbReference type="ARBA" id="ARBA00023136"/>
    </source>
</evidence>
<proteinExistence type="predicted"/>
<organism evidence="4 5">
    <name type="scientific">Pedobacter caeni</name>
    <dbReference type="NCBI Taxonomy" id="288992"/>
    <lineage>
        <taxon>Bacteria</taxon>
        <taxon>Pseudomonadati</taxon>
        <taxon>Bacteroidota</taxon>
        <taxon>Sphingobacteriia</taxon>
        <taxon>Sphingobacteriales</taxon>
        <taxon>Sphingobacteriaceae</taxon>
        <taxon>Pedobacter</taxon>
    </lineage>
</organism>
<name>A0A1M4ZVR8_9SPHI</name>
<feature type="domain" description="Beta-lactamase-related" evidence="3">
    <location>
        <begin position="72"/>
        <end position="383"/>
    </location>
</feature>
<dbReference type="SUPFAM" id="SSF56601">
    <property type="entry name" value="beta-lactamase/transpeptidase-like"/>
    <property type="match status" value="1"/>
</dbReference>